<evidence type="ECO:0000256" key="2">
    <source>
        <dbReference type="ARBA" id="ARBA00010072"/>
    </source>
</evidence>
<accession>A0ABW4CF25</accession>
<dbReference type="Gene3D" id="1.10.3720.10">
    <property type="entry name" value="MetI-like"/>
    <property type="match status" value="1"/>
</dbReference>
<protein>
    <submittedName>
        <fullName evidence="12">ABC transporter substrate-binding protein/permease</fullName>
    </submittedName>
</protein>
<keyword evidence="4" id="KW-1003">Cell membrane</keyword>
<dbReference type="SMART" id="SM00062">
    <property type="entry name" value="PBPb"/>
    <property type="match status" value="1"/>
</dbReference>
<keyword evidence="13" id="KW-1185">Reference proteome</keyword>
<comment type="subcellular location">
    <subcellularLocation>
        <location evidence="1 9">Cell membrane</location>
        <topology evidence="1 9">Multi-pass membrane protein</topology>
    </subcellularLocation>
</comment>
<feature type="transmembrane region" description="Helical" evidence="9">
    <location>
        <begin position="288"/>
        <end position="312"/>
    </location>
</feature>
<keyword evidence="7 9" id="KW-1133">Transmembrane helix</keyword>
<evidence type="ECO:0000256" key="4">
    <source>
        <dbReference type="ARBA" id="ARBA00022475"/>
    </source>
</evidence>
<organism evidence="12 13">
    <name type="scientific">Lacticaseibacillus mingshuiensis</name>
    <dbReference type="NCBI Taxonomy" id="2799574"/>
    <lineage>
        <taxon>Bacteria</taxon>
        <taxon>Bacillati</taxon>
        <taxon>Bacillota</taxon>
        <taxon>Bacilli</taxon>
        <taxon>Lactobacillales</taxon>
        <taxon>Lactobacillaceae</taxon>
        <taxon>Lacticaseibacillus</taxon>
    </lineage>
</organism>
<dbReference type="PROSITE" id="PS50928">
    <property type="entry name" value="ABC_TM1"/>
    <property type="match status" value="1"/>
</dbReference>
<dbReference type="PANTHER" id="PTHR30614:SF20">
    <property type="entry name" value="GLUTAMINE TRANSPORT SYSTEM PERMEASE PROTEIN GLNP"/>
    <property type="match status" value="1"/>
</dbReference>
<dbReference type="InterPro" id="IPR001638">
    <property type="entry name" value="Solute-binding_3/MltF_N"/>
</dbReference>
<dbReference type="Gene3D" id="3.40.190.10">
    <property type="entry name" value="Periplasmic binding protein-like II"/>
    <property type="match status" value="2"/>
</dbReference>
<feature type="chain" id="PRO_5045615360" evidence="10">
    <location>
        <begin position="30"/>
        <end position="490"/>
    </location>
</feature>
<dbReference type="CDD" id="cd06261">
    <property type="entry name" value="TM_PBP2"/>
    <property type="match status" value="1"/>
</dbReference>
<keyword evidence="3 9" id="KW-0813">Transport</keyword>
<dbReference type="Pfam" id="PF00528">
    <property type="entry name" value="BPD_transp_1"/>
    <property type="match status" value="1"/>
</dbReference>
<evidence type="ECO:0000256" key="10">
    <source>
        <dbReference type="SAM" id="SignalP"/>
    </source>
</evidence>
<dbReference type="InterPro" id="IPR000515">
    <property type="entry name" value="MetI-like"/>
</dbReference>
<comment type="similarity">
    <text evidence="2">Belongs to the binding-protein-dependent transport system permease family. HisMQ subfamily.</text>
</comment>
<dbReference type="SUPFAM" id="SSF53850">
    <property type="entry name" value="Periplasmic binding protein-like II"/>
    <property type="match status" value="1"/>
</dbReference>
<keyword evidence="6" id="KW-0029">Amino-acid transport</keyword>
<dbReference type="Pfam" id="PF00497">
    <property type="entry name" value="SBP_bac_3"/>
    <property type="match status" value="1"/>
</dbReference>
<evidence type="ECO:0000256" key="3">
    <source>
        <dbReference type="ARBA" id="ARBA00022448"/>
    </source>
</evidence>
<reference evidence="13" key="1">
    <citation type="journal article" date="2019" name="Int. J. Syst. Evol. Microbiol.">
        <title>The Global Catalogue of Microorganisms (GCM) 10K type strain sequencing project: providing services to taxonomists for standard genome sequencing and annotation.</title>
        <authorList>
            <consortium name="The Broad Institute Genomics Platform"/>
            <consortium name="The Broad Institute Genome Sequencing Center for Infectious Disease"/>
            <person name="Wu L."/>
            <person name="Ma J."/>
        </authorList>
    </citation>
    <scope>NUCLEOTIDE SEQUENCE [LARGE SCALE GENOMIC DNA]</scope>
    <source>
        <strain evidence="13">CCM 8980</strain>
    </source>
</reference>
<dbReference type="InterPro" id="IPR010065">
    <property type="entry name" value="AA_ABC_transptr_permease_3TM"/>
</dbReference>
<gene>
    <name evidence="12" type="ORF">ACFQ4P_01370</name>
</gene>
<feature type="domain" description="ABC transmembrane type-1" evidence="11">
    <location>
        <begin position="289"/>
        <end position="476"/>
    </location>
</feature>
<feature type="transmembrane region" description="Helical" evidence="9">
    <location>
        <begin position="458"/>
        <end position="479"/>
    </location>
</feature>
<dbReference type="PANTHER" id="PTHR30614">
    <property type="entry name" value="MEMBRANE COMPONENT OF AMINO ACID ABC TRANSPORTER"/>
    <property type="match status" value="1"/>
</dbReference>
<feature type="signal peptide" evidence="10">
    <location>
        <begin position="1"/>
        <end position="29"/>
    </location>
</feature>
<evidence type="ECO:0000256" key="5">
    <source>
        <dbReference type="ARBA" id="ARBA00022692"/>
    </source>
</evidence>
<dbReference type="EMBL" id="JBHTOC010000001">
    <property type="protein sequence ID" value="MFD1428897.1"/>
    <property type="molecule type" value="Genomic_DNA"/>
</dbReference>
<evidence type="ECO:0000256" key="9">
    <source>
        <dbReference type="RuleBase" id="RU363032"/>
    </source>
</evidence>
<dbReference type="NCBIfam" id="TIGR01726">
    <property type="entry name" value="HEQRo_perm_3TM"/>
    <property type="match status" value="1"/>
</dbReference>
<evidence type="ECO:0000256" key="7">
    <source>
        <dbReference type="ARBA" id="ARBA00022989"/>
    </source>
</evidence>
<evidence type="ECO:0000313" key="13">
    <source>
        <dbReference type="Proteomes" id="UP001597196"/>
    </source>
</evidence>
<evidence type="ECO:0000259" key="11">
    <source>
        <dbReference type="PROSITE" id="PS50928"/>
    </source>
</evidence>
<dbReference type="SUPFAM" id="SSF161098">
    <property type="entry name" value="MetI-like"/>
    <property type="match status" value="1"/>
</dbReference>
<evidence type="ECO:0000256" key="6">
    <source>
        <dbReference type="ARBA" id="ARBA00022970"/>
    </source>
</evidence>
<dbReference type="InterPro" id="IPR043429">
    <property type="entry name" value="ArtM/GltK/GlnP/TcyL/YhdX-like"/>
</dbReference>
<keyword evidence="10" id="KW-0732">Signal</keyword>
<dbReference type="Proteomes" id="UP001597196">
    <property type="component" value="Unassembled WGS sequence"/>
</dbReference>
<proteinExistence type="inferred from homology"/>
<sequence>MKKKWMRWLTALLVLLSFLGFSGINHVQAADDSLQKVKDKGVLVMGTSPDYPPYEFLVNDGGKNTTVGIDISIAKQIAKDMGVKLQIKSMDFDSLLVGLQTGKVDMVISAMTPTRERKQSVDFSELYYTAEQSIIVNKADAKLYKDKDSFVGKKIGVQTGSLQADLAKEQMSSSPQLGLAKYTDLVLALKSHKVEGIVAEEPVALTYVQHDPDLALINGKFTLDPSENGQAIGFAKGATTLVAAANKSIDKIKKQGLIKQYMTEAADKMTTNTTDTSMIHYWKYFAKGIGYTLLITAISVVIGVILGTLLALMRLGKNKLLHALAVAYIEFVRGTPLMIQVMFVYFGLGIFLDIPALLAGIIAVALNSGAYVAEIIRSGIESIPVGQTEAARSLGLSQKQTMQSVVFPQALKNIWPALGNEFISLIKESSIASIIGVTDLIYQLKVVQTATYKGVQPIIVAMVIYFVLTFGLSKILGYFEKRMKHDEATH</sequence>
<comment type="caution">
    <text evidence="12">The sequence shown here is derived from an EMBL/GenBank/DDBJ whole genome shotgun (WGS) entry which is preliminary data.</text>
</comment>
<feature type="transmembrane region" description="Helical" evidence="9">
    <location>
        <begin position="343"/>
        <end position="366"/>
    </location>
</feature>
<dbReference type="RefSeq" id="WP_203625994.1">
    <property type="nucleotide sequence ID" value="NZ_BOLQ01000001.1"/>
</dbReference>
<keyword evidence="8 9" id="KW-0472">Membrane</keyword>
<evidence type="ECO:0000256" key="1">
    <source>
        <dbReference type="ARBA" id="ARBA00004651"/>
    </source>
</evidence>
<dbReference type="InterPro" id="IPR035906">
    <property type="entry name" value="MetI-like_sf"/>
</dbReference>
<name>A0ABW4CF25_9LACO</name>
<keyword evidence="5 9" id="KW-0812">Transmembrane</keyword>
<evidence type="ECO:0000256" key="8">
    <source>
        <dbReference type="ARBA" id="ARBA00023136"/>
    </source>
</evidence>
<evidence type="ECO:0000313" key="12">
    <source>
        <dbReference type="EMBL" id="MFD1428897.1"/>
    </source>
</evidence>